<evidence type="ECO:0000313" key="2">
    <source>
        <dbReference type="EMBL" id="TYK11206.1"/>
    </source>
</evidence>
<name>A0A5D3CLB1_CUCMM</name>
<dbReference type="Proteomes" id="UP000321947">
    <property type="component" value="Unassembled WGS sequence"/>
</dbReference>
<dbReference type="Pfam" id="PF04937">
    <property type="entry name" value="DUF659"/>
    <property type="match status" value="1"/>
</dbReference>
<sequence>MAVTGGPMFLQAVDRSGETKDKYFIANLMKEVINEVGHENVIQIITTMLQIVRVQDKILNHSFLVHTLNLALKNTYAARSIDIAKTQFSSTIIMLKRFELSTGVLQTMVINDKWEYYREDDVVKAKCEKELVHDDIWDLFDSFEDVGMLEVASLSLDEPELEAIVFIDVGGEAQVQVSQEIIGDE</sequence>
<gene>
    <name evidence="2" type="ORF">E5676_scaffold227G00490</name>
</gene>
<evidence type="ECO:0000259" key="1">
    <source>
        <dbReference type="Pfam" id="PF04937"/>
    </source>
</evidence>
<dbReference type="AlphaFoldDB" id="A0A5D3CLB1"/>
<dbReference type="InterPro" id="IPR007021">
    <property type="entry name" value="DUF659"/>
</dbReference>
<accession>A0A5D3CLB1</accession>
<dbReference type="EMBL" id="SSTD01010878">
    <property type="protein sequence ID" value="TYK11206.1"/>
    <property type="molecule type" value="Genomic_DNA"/>
</dbReference>
<reference evidence="2 3" key="1">
    <citation type="submission" date="2019-08" db="EMBL/GenBank/DDBJ databases">
        <title>Draft genome sequences of two oriental melons (Cucumis melo L. var makuwa).</title>
        <authorList>
            <person name="Kwon S.-Y."/>
        </authorList>
    </citation>
    <scope>NUCLEOTIDE SEQUENCE [LARGE SCALE GENOMIC DNA]</scope>
    <source>
        <strain evidence="3">cv. Chang Bougi</strain>
        <tissue evidence="2">Leaf</tissue>
    </source>
</reference>
<evidence type="ECO:0000313" key="3">
    <source>
        <dbReference type="Proteomes" id="UP000321947"/>
    </source>
</evidence>
<protein>
    <submittedName>
        <fullName evidence="2">DUF659 domain-containing protein/Dimer_Tnp_hAT domain-containing protein</fullName>
    </submittedName>
</protein>
<comment type="caution">
    <text evidence="2">The sequence shown here is derived from an EMBL/GenBank/DDBJ whole genome shotgun (WGS) entry which is preliminary data.</text>
</comment>
<feature type="domain" description="DUF659" evidence="1">
    <location>
        <begin position="6"/>
        <end position="74"/>
    </location>
</feature>
<proteinExistence type="predicted"/>
<organism evidence="2 3">
    <name type="scientific">Cucumis melo var. makuwa</name>
    <name type="common">Oriental melon</name>
    <dbReference type="NCBI Taxonomy" id="1194695"/>
    <lineage>
        <taxon>Eukaryota</taxon>
        <taxon>Viridiplantae</taxon>
        <taxon>Streptophyta</taxon>
        <taxon>Embryophyta</taxon>
        <taxon>Tracheophyta</taxon>
        <taxon>Spermatophyta</taxon>
        <taxon>Magnoliopsida</taxon>
        <taxon>eudicotyledons</taxon>
        <taxon>Gunneridae</taxon>
        <taxon>Pentapetalae</taxon>
        <taxon>rosids</taxon>
        <taxon>fabids</taxon>
        <taxon>Cucurbitales</taxon>
        <taxon>Cucurbitaceae</taxon>
        <taxon>Benincaseae</taxon>
        <taxon>Cucumis</taxon>
    </lineage>
</organism>